<accession>A0A927BP93</accession>
<gene>
    <name evidence="1" type="ORF">ID875_25705</name>
</gene>
<dbReference type="EMBL" id="JACWUS010000012">
    <property type="protein sequence ID" value="MBD2830261.1"/>
    <property type="molecule type" value="Genomic_DNA"/>
</dbReference>
<reference evidence="1" key="1">
    <citation type="journal article" date="2020" name="PLoS ONE">
        <title>Isolation and characterization of Streptomyces bacteriophages and Streptomyces strains encoding biosynthetic arsenals: Streptomyces strains and phages for antibiotic discovery.</title>
        <authorList>
            <person name="Montano E.T."/>
            <person name="Nideffer J.F."/>
            <person name="Brumage L."/>
            <person name="Erb M."/>
            <person name="Derman A.I."/>
            <person name="Davis J.P."/>
            <person name="Estrada E."/>
            <person name="Fu S."/>
            <person name="Le D."/>
            <person name="Vuppala A."/>
            <person name="Tran C."/>
            <person name="Luterstein E."/>
            <person name="Lakkaraju S."/>
            <person name="Panchagnula S."/>
            <person name="Ren C."/>
            <person name="Doan J."/>
            <person name="Tran S."/>
            <person name="Soriano J."/>
            <person name="Fujita Y."/>
            <person name="Gutala P."/>
            <person name="Fujii Q."/>
            <person name="Lee M."/>
            <person name="Bui A."/>
            <person name="Villarreal C."/>
            <person name="Shing S.R."/>
            <person name="Kim S."/>
            <person name="Freeman D."/>
            <person name="Racha V."/>
            <person name="Ho A."/>
            <person name="Kumar P."/>
            <person name="Falah K."/>
            <person name="Dawson T."/>
            <person name="Enustun E."/>
            <person name="Prichard A."/>
            <person name="Gomez A."/>
            <person name="Khanna K."/>
            <person name="Trigg S."/>
            <person name="Fernandez L."/>
            <person name="Pogliano K."/>
            <person name="Pogliano J."/>
        </authorList>
    </citation>
    <scope>NUCLEOTIDE SEQUENCE</scope>
    <source>
        <strain evidence="1">QF2</strain>
    </source>
</reference>
<comment type="caution">
    <text evidence="1">The sequence shown here is derived from an EMBL/GenBank/DDBJ whole genome shotgun (WGS) entry which is preliminary data.</text>
</comment>
<organism evidence="1">
    <name type="scientific">Streptomyces globisporus</name>
    <dbReference type="NCBI Taxonomy" id="1908"/>
    <lineage>
        <taxon>Bacteria</taxon>
        <taxon>Bacillati</taxon>
        <taxon>Actinomycetota</taxon>
        <taxon>Actinomycetes</taxon>
        <taxon>Kitasatosporales</taxon>
        <taxon>Streptomycetaceae</taxon>
        <taxon>Streptomyces</taxon>
    </lineage>
</organism>
<dbReference type="AlphaFoldDB" id="A0A927BP93"/>
<sequence>MISLALGTPDHRTSELPALGRLTGLRRLHVRNPTSTLCLKPLADSVVRELVLDYVPVGLDLSALQAVPQLTTLSLGFADRVALPEVALPSITSLRLKGVAETESLPDFATVFPALPGCT</sequence>
<name>A0A927BP93_STRGL</name>
<protein>
    <recommendedName>
        <fullName evidence="2">Leucine-rich repeat domain-containing protein</fullName>
    </recommendedName>
</protein>
<dbReference type="SUPFAM" id="SSF52058">
    <property type="entry name" value="L domain-like"/>
    <property type="match status" value="1"/>
</dbReference>
<proteinExistence type="predicted"/>
<evidence type="ECO:0000313" key="1">
    <source>
        <dbReference type="EMBL" id="MBD2830261.1"/>
    </source>
</evidence>
<evidence type="ECO:0008006" key="2">
    <source>
        <dbReference type="Google" id="ProtNLM"/>
    </source>
</evidence>